<gene>
    <name evidence="1" type="ORF">HID58_066370</name>
</gene>
<dbReference type="EMBL" id="JAGKQM010000015">
    <property type="protein sequence ID" value="KAH0878976.1"/>
    <property type="molecule type" value="Genomic_DNA"/>
</dbReference>
<organism evidence="1 2">
    <name type="scientific">Brassica napus</name>
    <name type="common">Rape</name>
    <dbReference type="NCBI Taxonomy" id="3708"/>
    <lineage>
        <taxon>Eukaryota</taxon>
        <taxon>Viridiplantae</taxon>
        <taxon>Streptophyta</taxon>
        <taxon>Embryophyta</taxon>
        <taxon>Tracheophyta</taxon>
        <taxon>Spermatophyta</taxon>
        <taxon>Magnoliopsida</taxon>
        <taxon>eudicotyledons</taxon>
        <taxon>Gunneridae</taxon>
        <taxon>Pentapetalae</taxon>
        <taxon>rosids</taxon>
        <taxon>malvids</taxon>
        <taxon>Brassicales</taxon>
        <taxon>Brassicaceae</taxon>
        <taxon>Brassiceae</taxon>
        <taxon>Brassica</taxon>
    </lineage>
</organism>
<comment type="caution">
    <text evidence="1">The sequence shown here is derived from an EMBL/GenBank/DDBJ whole genome shotgun (WGS) entry which is preliminary data.</text>
</comment>
<evidence type="ECO:0000313" key="1">
    <source>
        <dbReference type="EMBL" id="KAH0878976.1"/>
    </source>
</evidence>
<evidence type="ECO:0000313" key="2">
    <source>
        <dbReference type="Proteomes" id="UP000824890"/>
    </source>
</evidence>
<name>A0ABQ7ZFY4_BRANA</name>
<proteinExistence type="predicted"/>
<accession>A0ABQ7ZFY4</accession>
<dbReference type="Proteomes" id="UP000824890">
    <property type="component" value="Unassembled WGS sequence"/>
</dbReference>
<reference evidence="1 2" key="1">
    <citation type="submission" date="2021-05" db="EMBL/GenBank/DDBJ databases">
        <title>Genome Assembly of Synthetic Allotetraploid Brassica napus Reveals Homoeologous Exchanges between Subgenomes.</title>
        <authorList>
            <person name="Davis J.T."/>
        </authorList>
    </citation>
    <scope>NUCLEOTIDE SEQUENCE [LARGE SCALE GENOMIC DNA]</scope>
    <source>
        <strain evidence="2">cv. Da-Ae</strain>
        <tissue evidence="1">Seedling</tissue>
    </source>
</reference>
<keyword evidence="2" id="KW-1185">Reference proteome</keyword>
<protein>
    <submittedName>
        <fullName evidence="1">Uncharacterized protein</fullName>
    </submittedName>
</protein>
<feature type="non-terminal residue" evidence="1">
    <location>
        <position position="1"/>
    </location>
</feature>
<sequence>KTARGIKILKRRCSVQEDTMKFLLHPLPTMENKTYYQVVKASLNTTNTKLMRSNIQSKFTTP</sequence>